<dbReference type="CDD" id="cd17534">
    <property type="entry name" value="REC_DC-like"/>
    <property type="match status" value="1"/>
</dbReference>
<evidence type="ECO:0000313" key="5">
    <source>
        <dbReference type="Proteomes" id="UP000316008"/>
    </source>
</evidence>
<proteinExistence type="predicted"/>
<dbReference type="AlphaFoldDB" id="A0A556N2U4"/>
<dbReference type="OrthoDB" id="2962330at2"/>
<dbReference type="Gene3D" id="2.40.50.1020">
    <property type="entry name" value="LytTr DNA-binding domain"/>
    <property type="match status" value="1"/>
</dbReference>
<organism evidence="4 5">
    <name type="scientific">Fluviicola chungangensis</name>
    <dbReference type="NCBI Taxonomy" id="2597671"/>
    <lineage>
        <taxon>Bacteria</taxon>
        <taxon>Pseudomonadati</taxon>
        <taxon>Bacteroidota</taxon>
        <taxon>Flavobacteriia</taxon>
        <taxon>Flavobacteriales</taxon>
        <taxon>Crocinitomicaceae</taxon>
        <taxon>Fluviicola</taxon>
    </lineage>
</organism>
<dbReference type="PANTHER" id="PTHR37299">
    <property type="entry name" value="TRANSCRIPTIONAL REGULATOR-RELATED"/>
    <property type="match status" value="1"/>
</dbReference>
<evidence type="ECO:0000259" key="2">
    <source>
        <dbReference type="PROSITE" id="PS50110"/>
    </source>
</evidence>
<evidence type="ECO:0000256" key="1">
    <source>
        <dbReference type="PROSITE-ProRule" id="PRU00169"/>
    </source>
</evidence>
<feature type="domain" description="Response regulatory" evidence="2">
    <location>
        <begin position="5"/>
        <end position="120"/>
    </location>
</feature>
<dbReference type="Pfam" id="PF04397">
    <property type="entry name" value="LytTR"/>
    <property type="match status" value="1"/>
</dbReference>
<dbReference type="PROSITE" id="PS50110">
    <property type="entry name" value="RESPONSE_REGULATORY"/>
    <property type="match status" value="1"/>
</dbReference>
<dbReference type="EMBL" id="VLPL01000002">
    <property type="protein sequence ID" value="TSJ46348.1"/>
    <property type="molecule type" value="Genomic_DNA"/>
</dbReference>
<feature type="domain" description="HTH LytTR-type" evidence="3">
    <location>
        <begin position="152"/>
        <end position="252"/>
    </location>
</feature>
<keyword evidence="1" id="KW-0597">Phosphoprotein</keyword>
<dbReference type="Gene3D" id="3.40.50.2300">
    <property type="match status" value="1"/>
</dbReference>
<dbReference type="RefSeq" id="WP_144331885.1">
    <property type="nucleotide sequence ID" value="NZ_VLPL01000002.1"/>
</dbReference>
<keyword evidence="5" id="KW-1185">Reference proteome</keyword>
<evidence type="ECO:0000313" key="4">
    <source>
        <dbReference type="EMBL" id="TSJ46348.1"/>
    </source>
</evidence>
<dbReference type="GO" id="GO:0003677">
    <property type="term" value="F:DNA binding"/>
    <property type="evidence" value="ECO:0007669"/>
    <property type="project" value="InterPro"/>
</dbReference>
<dbReference type="Pfam" id="PF00072">
    <property type="entry name" value="Response_reg"/>
    <property type="match status" value="1"/>
</dbReference>
<dbReference type="InterPro" id="IPR011006">
    <property type="entry name" value="CheY-like_superfamily"/>
</dbReference>
<accession>A0A556N2U4</accession>
<comment type="caution">
    <text evidence="4">The sequence shown here is derived from an EMBL/GenBank/DDBJ whole genome shotgun (WGS) entry which is preliminary data.</text>
</comment>
<dbReference type="SUPFAM" id="SSF52172">
    <property type="entry name" value="CheY-like"/>
    <property type="match status" value="1"/>
</dbReference>
<dbReference type="InterPro" id="IPR007492">
    <property type="entry name" value="LytTR_DNA-bd_dom"/>
</dbReference>
<name>A0A556N2U4_9FLAO</name>
<sequence>MTKANVLVVEDEFIVSKDIQSSLKKLGYHVVGAAPSGEKALELLEANQPDIVLMDIMLKGEMNGIETAEIVRNQYSIPVIYLTAYADEATLSKAKVTEPYGYILKPFKEIDLHTSIEMALYKHKKEQEVERERDMLYSLVENKEKDSLNEFIFVKSNSKLVKLNMNDIYFIEALKDYVVINTNETRYTIHSTMKDIETKLGTDQFIRVHRSFIVRLDKIASIDFPNLQLENDRKLIPIGGSYRDELTNRIKLL</sequence>
<dbReference type="SMART" id="SM00448">
    <property type="entry name" value="REC"/>
    <property type="match status" value="1"/>
</dbReference>
<dbReference type="PROSITE" id="PS50930">
    <property type="entry name" value="HTH_LYTTR"/>
    <property type="match status" value="1"/>
</dbReference>
<dbReference type="GO" id="GO:0000156">
    <property type="term" value="F:phosphorelay response regulator activity"/>
    <property type="evidence" value="ECO:0007669"/>
    <property type="project" value="InterPro"/>
</dbReference>
<reference evidence="4 5" key="1">
    <citation type="submission" date="2019-07" db="EMBL/GenBank/DDBJ databases">
        <authorList>
            <person name="Huq M.A."/>
        </authorList>
    </citation>
    <scope>NUCLEOTIDE SEQUENCE [LARGE SCALE GENOMIC DNA]</scope>
    <source>
        <strain evidence="4 5">MAH-3</strain>
    </source>
</reference>
<gene>
    <name evidence="4" type="ORF">FO442_04100</name>
</gene>
<dbReference type="Proteomes" id="UP000316008">
    <property type="component" value="Unassembled WGS sequence"/>
</dbReference>
<dbReference type="PANTHER" id="PTHR37299:SF1">
    <property type="entry name" value="STAGE 0 SPORULATION PROTEIN A HOMOLOG"/>
    <property type="match status" value="1"/>
</dbReference>
<dbReference type="InterPro" id="IPR001789">
    <property type="entry name" value="Sig_transdc_resp-reg_receiver"/>
</dbReference>
<protein>
    <submittedName>
        <fullName evidence="4">Response regulator transcription factor</fullName>
    </submittedName>
</protein>
<dbReference type="InterPro" id="IPR046947">
    <property type="entry name" value="LytR-like"/>
</dbReference>
<dbReference type="SMART" id="SM00850">
    <property type="entry name" value="LytTR"/>
    <property type="match status" value="1"/>
</dbReference>
<evidence type="ECO:0000259" key="3">
    <source>
        <dbReference type="PROSITE" id="PS50930"/>
    </source>
</evidence>
<feature type="modified residue" description="4-aspartylphosphate" evidence="1">
    <location>
        <position position="55"/>
    </location>
</feature>